<organism evidence="1 2">
    <name type="scientific">Ligilactobacillus salivarius NIAS840</name>
    <dbReference type="NCBI Taxonomy" id="1029822"/>
    <lineage>
        <taxon>Bacteria</taxon>
        <taxon>Bacillati</taxon>
        <taxon>Bacillota</taxon>
        <taxon>Bacilli</taxon>
        <taxon>Lactobacillales</taxon>
        <taxon>Lactobacillaceae</taxon>
        <taxon>Ligilactobacillus</taxon>
    </lineage>
</organism>
<evidence type="ECO:0000313" key="1">
    <source>
        <dbReference type="EMBL" id="EGL98333.1"/>
    </source>
</evidence>
<dbReference type="Proteomes" id="UP000006227">
    <property type="component" value="Unassembled WGS sequence"/>
</dbReference>
<comment type="caution">
    <text evidence="1">The sequence shown here is derived from an EMBL/GenBank/DDBJ whole genome shotgun (WGS) entry which is preliminary data.</text>
</comment>
<dbReference type="AlphaFoldDB" id="F5VF77"/>
<gene>
    <name evidence="1" type="ORF">NIAS840_00017</name>
</gene>
<dbReference type="REBASE" id="40326">
    <property type="entry name" value="R1.Lsa840ORF19P"/>
</dbReference>
<sequence>MILVDISLDIDVIQDGAEISESLIQKYNLDNKDFKIIYLSDGRKIIRANFVGIVKSKLIDKKVLFSMPKHYMEIKKFEELSIKRKLDHVKLVIKTINKSIAGTQFTQYKHSKYVEGNISFNAYNVIVDYYQKYGLFHDEETYTKKGYGNHISWKKTISRSTKMISKNKKIIFTPFVLRKKKQLSNLVTECMIFAINYTDSLFGYFLDLPNYNLQSYGINPQILHNIAGTINSLIQFQTFIFKDDEKQLVDNLIIFLRRVNNSLKQAISIKDYDYEYVWEKAVEKYLNAYFLKVENNVLEYSKKPINKYKFKKKSEQYDSYHKNWRMEPDHYFFDKTDKSLYIFDSKYYVDVKNINYKQLVYHFLFGNKKNVNRIYDALIVPYEGENVTDIHVNIMPDFLSEGEEIIIYINKLNTSSVLKNYI</sequence>
<dbReference type="PATRIC" id="fig|1029822.3.peg.17"/>
<evidence type="ECO:0000313" key="2">
    <source>
        <dbReference type="Proteomes" id="UP000006227"/>
    </source>
</evidence>
<reference evidence="1 2" key="1">
    <citation type="journal article" date="2011" name="J. Bacteriol.">
        <title>Genome Sequence of Lactobacillus salivarius NIAS840, Isolated from Chicken Intestine.</title>
        <authorList>
            <person name="Ham J.S."/>
            <person name="Kim H.W."/>
            <person name="Seol K.H."/>
            <person name="Jang A."/>
            <person name="Jeong S.G."/>
            <person name="Oh M.H."/>
            <person name="Kim D.H."/>
            <person name="Kang D.K."/>
            <person name="Kim G.B."/>
            <person name="Cha C.J."/>
        </authorList>
    </citation>
    <scope>NUCLEOTIDE SEQUENCE [LARGE SCALE GENOMIC DNA]</scope>
    <source>
        <strain evidence="1 2">NIAS840</strain>
    </source>
</reference>
<proteinExistence type="predicted"/>
<name>F5VF77_9LACO</name>
<dbReference type="EMBL" id="AFMN01000001">
    <property type="protein sequence ID" value="EGL98333.1"/>
    <property type="molecule type" value="Genomic_DNA"/>
</dbReference>
<dbReference type="InterPro" id="IPR018579">
    <property type="entry name" value="Restrct_endonuc_II_LlaJI"/>
</dbReference>
<protein>
    <submittedName>
        <fullName evidence="1">Type II restriction-modification system restriction subunit</fullName>
    </submittedName>
</protein>
<dbReference type="Pfam" id="PF09563">
    <property type="entry name" value="RE_LlaJI"/>
    <property type="match status" value="1"/>
</dbReference>
<accession>F5VF77</accession>